<dbReference type="Gene3D" id="3.40.50.620">
    <property type="entry name" value="HUPs"/>
    <property type="match status" value="1"/>
</dbReference>
<dbReference type="PANTHER" id="PTHR43010:SF1">
    <property type="entry name" value="USPA DOMAIN-CONTAINING PROTEIN"/>
    <property type="match status" value="1"/>
</dbReference>
<dbReference type="Proteomes" id="UP000031433">
    <property type="component" value="Unassembled WGS sequence"/>
</dbReference>
<name>A0A0C1U1R1_9BACT</name>
<dbReference type="PRINTS" id="PR01438">
    <property type="entry name" value="UNVRSLSTRESS"/>
</dbReference>
<dbReference type="EMBL" id="JXBL01000001">
    <property type="protein sequence ID" value="KIE41755.1"/>
    <property type="molecule type" value="Genomic_DNA"/>
</dbReference>
<reference evidence="3 4" key="1">
    <citation type="submission" date="2015-01" db="EMBL/GenBank/DDBJ databases">
        <title>Genome sequence of the anaerobic bacterium Geobacter soli GSS01, a dissimilatory Fe(III) reducer from soil.</title>
        <authorList>
            <person name="Yang G."/>
            <person name="Zhou S."/>
        </authorList>
    </citation>
    <scope>NUCLEOTIDE SEQUENCE [LARGE SCALE GENOMIC DNA]</scope>
    <source>
        <strain evidence="3 4">GSS01</strain>
    </source>
</reference>
<dbReference type="CDD" id="cd23659">
    <property type="entry name" value="USP_At3g01520-like"/>
    <property type="match status" value="1"/>
</dbReference>
<dbReference type="InterPro" id="IPR051688">
    <property type="entry name" value="USP_A"/>
</dbReference>
<protein>
    <submittedName>
        <fullName evidence="3">Universal stress protein</fullName>
    </submittedName>
</protein>
<proteinExistence type="inferred from homology"/>
<dbReference type="AlphaFoldDB" id="A0A0C1U1R1"/>
<dbReference type="SUPFAM" id="SSF52402">
    <property type="entry name" value="Adenine nucleotide alpha hydrolases-like"/>
    <property type="match status" value="1"/>
</dbReference>
<organism evidence="3 4">
    <name type="scientific">Geobacter soli</name>
    <dbReference type="NCBI Taxonomy" id="1510391"/>
    <lineage>
        <taxon>Bacteria</taxon>
        <taxon>Pseudomonadati</taxon>
        <taxon>Thermodesulfobacteriota</taxon>
        <taxon>Desulfuromonadia</taxon>
        <taxon>Geobacterales</taxon>
        <taxon>Geobacteraceae</taxon>
        <taxon>Geobacter</taxon>
    </lineage>
</organism>
<evidence type="ECO:0000313" key="4">
    <source>
        <dbReference type="Proteomes" id="UP000031433"/>
    </source>
</evidence>
<dbReference type="RefSeq" id="WP_039643680.1">
    <property type="nucleotide sequence ID" value="NZ_JXBL01000001.1"/>
</dbReference>
<gene>
    <name evidence="3" type="ORF">SE37_03485</name>
</gene>
<comment type="similarity">
    <text evidence="1">Belongs to the universal stress protein A family.</text>
</comment>
<evidence type="ECO:0000256" key="1">
    <source>
        <dbReference type="ARBA" id="ARBA00008791"/>
    </source>
</evidence>
<dbReference type="Pfam" id="PF00582">
    <property type="entry name" value="Usp"/>
    <property type="match status" value="1"/>
</dbReference>
<dbReference type="InterPro" id="IPR006015">
    <property type="entry name" value="Universal_stress_UspA"/>
</dbReference>
<keyword evidence="4" id="KW-1185">Reference proteome</keyword>
<evidence type="ECO:0000259" key="2">
    <source>
        <dbReference type="Pfam" id="PF00582"/>
    </source>
</evidence>
<comment type="caution">
    <text evidence="3">The sequence shown here is derived from an EMBL/GenBank/DDBJ whole genome shotgun (WGS) entry which is preliminary data.</text>
</comment>
<sequence length="147" mass="15580">MKILLAFDGSPSSDAAAMEVCRRPWPPGSEVRVITVLSPVEPNLLGGEGDQATAFDYIISRQETAAIERLDAVTAEFEQRAPELSVTSALLAGRPKDAILTEAERWGADLIVVGAHGYGMVRRLLLGSVSLAVALHAPCSVEIVRGA</sequence>
<accession>A0A0C1U1R1</accession>
<dbReference type="InterPro" id="IPR014729">
    <property type="entry name" value="Rossmann-like_a/b/a_fold"/>
</dbReference>
<evidence type="ECO:0000313" key="3">
    <source>
        <dbReference type="EMBL" id="KIE41755.1"/>
    </source>
</evidence>
<feature type="domain" description="UspA" evidence="2">
    <location>
        <begin position="2"/>
        <end position="145"/>
    </location>
</feature>
<dbReference type="InterPro" id="IPR006016">
    <property type="entry name" value="UspA"/>
</dbReference>
<dbReference type="PANTHER" id="PTHR43010">
    <property type="entry name" value="UNIVERSAL STRESS PROTEIN SLR1230"/>
    <property type="match status" value="1"/>
</dbReference>